<feature type="DNA-binding region" description="OmpR/PhoB-type" evidence="5">
    <location>
        <begin position="124"/>
        <end position="222"/>
    </location>
</feature>
<evidence type="ECO:0000313" key="9">
    <source>
        <dbReference type="Proteomes" id="UP001595967"/>
    </source>
</evidence>
<keyword evidence="9" id="KW-1185">Reference proteome</keyword>
<dbReference type="PROSITE" id="PS51755">
    <property type="entry name" value="OMPR_PHOB"/>
    <property type="match status" value="1"/>
</dbReference>
<feature type="modified residue" description="4-aspartylphosphate" evidence="4">
    <location>
        <position position="51"/>
    </location>
</feature>
<keyword evidence="3" id="KW-0804">Transcription</keyword>
<dbReference type="PROSITE" id="PS50110">
    <property type="entry name" value="RESPONSE_REGULATORY"/>
    <property type="match status" value="1"/>
</dbReference>
<name>A0ABV9GTI6_9BURK</name>
<dbReference type="Proteomes" id="UP001595967">
    <property type="component" value="Unassembled WGS sequence"/>
</dbReference>
<dbReference type="Gene3D" id="3.40.50.2300">
    <property type="match status" value="1"/>
</dbReference>
<evidence type="ECO:0000256" key="4">
    <source>
        <dbReference type="PROSITE-ProRule" id="PRU00169"/>
    </source>
</evidence>
<protein>
    <submittedName>
        <fullName evidence="8">Response regulator transcription factor</fullName>
    </submittedName>
</protein>
<dbReference type="InterPro" id="IPR001867">
    <property type="entry name" value="OmpR/PhoB-type_DNA-bd"/>
</dbReference>
<accession>A0ABV9GTI6</accession>
<dbReference type="SUPFAM" id="SSF52172">
    <property type="entry name" value="CheY-like"/>
    <property type="match status" value="1"/>
</dbReference>
<proteinExistence type="predicted"/>
<comment type="caution">
    <text evidence="8">The sequence shown here is derived from an EMBL/GenBank/DDBJ whole genome shotgun (WGS) entry which is preliminary data.</text>
</comment>
<sequence length="234" mass="26073">MKLLVVEDHRELRGLLSTHLERAGFAVDAVASGQAALDAMAVAGFDALVLDLGLPDMDGMAVLAACQKLPRKMPCIVLTARDALDCRIAGLNGGADDYVLKPFDMAEFEARLRAVLRRTHGMRENRLELGNVAFESASRLTTVQGHPIDLLRREAMLLEEMLRVWPRIVIKERLEEHLYATRESVTLNAIEALISRLRRKLRDGGANVLIDTVRGLGYRLVLAEEARRDDEHQS</sequence>
<organism evidence="8 9">
    <name type="scientific">Comamonas nitrativorans</name>
    <dbReference type="NCBI Taxonomy" id="108437"/>
    <lineage>
        <taxon>Bacteria</taxon>
        <taxon>Pseudomonadati</taxon>
        <taxon>Pseudomonadota</taxon>
        <taxon>Betaproteobacteria</taxon>
        <taxon>Burkholderiales</taxon>
        <taxon>Comamonadaceae</taxon>
        <taxon>Comamonas</taxon>
    </lineage>
</organism>
<evidence type="ECO:0000256" key="5">
    <source>
        <dbReference type="PROSITE-ProRule" id="PRU01091"/>
    </source>
</evidence>
<feature type="domain" description="Response regulatory" evidence="6">
    <location>
        <begin position="2"/>
        <end position="116"/>
    </location>
</feature>
<evidence type="ECO:0000256" key="2">
    <source>
        <dbReference type="ARBA" id="ARBA00023125"/>
    </source>
</evidence>
<dbReference type="CDD" id="cd00383">
    <property type="entry name" value="trans_reg_C"/>
    <property type="match status" value="1"/>
</dbReference>
<dbReference type="Gene3D" id="6.10.250.690">
    <property type="match status" value="1"/>
</dbReference>
<keyword evidence="4" id="KW-0597">Phosphoprotein</keyword>
<keyword evidence="2 5" id="KW-0238">DNA-binding</keyword>
<dbReference type="Pfam" id="PF00486">
    <property type="entry name" value="Trans_reg_C"/>
    <property type="match status" value="1"/>
</dbReference>
<feature type="domain" description="OmpR/PhoB-type" evidence="7">
    <location>
        <begin position="124"/>
        <end position="222"/>
    </location>
</feature>
<dbReference type="RefSeq" id="WP_377724402.1">
    <property type="nucleotide sequence ID" value="NZ_JBHSEW010000003.1"/>
</dbReference>
<dbReference type="InterPro" id="IPR039420">
    <property type="entry name" value="WalR-like"/>
</dbReference>
<reference evidence="9" key="1">
    <citation type="journal article" date="2019" name="Int. J. Syst. Evol. Microbiol.">
        <title>The Global Catalogue of Microorganisms (GCM) 10K type strain sequencing project: providing services to taxonomists for standard genome sequencing and annotation.</title>
        <authorList>
            <consortium name="The Broad Institute Genomics Platform"/>
            <consortium name="The Broad Institute Genome Sequencing Center for Infectious Disease"/>
            <person name="Wu L."/>
            <person name="Ma J."/>
        </authorList>
    </citation>
    <scope>NUCLEOTIDE SEQUENCE [LARGE SCALE GENOMIC DNA]</scope>
    <source>
        <strain evidence="9">JCM 11650</strain>
    </source>
</reference>
<dbReference type="Gene3D" id="1.10.10.10">
    <property type="entry name" value="Winged helix-like DNA-binding domain superfamily/Winged helix DNA-binding domain"/>
    <property type="match status" value="1"/>
</dbReference>
<dbReference type="InterPro" id="IPR036388">
    <property type="entry name" value="WH-like_DNA-bd_sf"/>
</dbReference>
<evidence type="ECO:0000256" key="1">
    <source>
        <dbReference type="ARBA" id="ARBA00023015"/>
    </source>
</evidence>
<dbReference type="InterPro" id="IPR011006">
    <property type="entry name" value="CheY-like_superfamily"/>
</dbReference>
<evidence type="ECO:0000256" key="3">
    <source>
        <dbReference type="ARBA" id="ARBA00023163"/>
    </source>
</evidence>
<evidence type="ECO:0000259" key="7">
    <source>
        <dbReference type="PROSITE" id="PS51755"/>
    </source>
</evidence>
<dbReference type="PANTHER" id="PTHR48111:SF67">
    <property type="entry name" value="TRANSCRIPTIONAL REGULATORY PROTEIN TCTD"/>
    <property type="match status" value="1"/>
</dbReference>
<evidence type="ECO:0000313" key="8">
    <source>
        <dbReference type="EMBL" id="MFC4621494.1"/>
    </source>
</evidence>
<dbReference type="PANTHER" id="PTHR48111">
    <property type="entry name" value="REGULATOR OF RPOS"/>
    <property type="match status" value="1"/>
</dbReference>
<dbReference type="EMBL" id="JBHSEW010000003">
    <property type="protein sequence ID" value="MFC4621494.1"/>
    <property type="molecule type" value="Genomic_DNA"/>
</dbReference>
<dbReference type="SMART" id="SM00862">
    <property type="entry name" value="Trans_reg_C"/>
    <property type="match status" value="1"/>
</dbReference>
<keyword evidence="1" id="KW-0805">Transcription regulation</keyword>
<dbReference type="InterPro" id="IPR001789">
    <property type="entry name" value="Sig_transdc_resp-reg_receiver"/>
</dbReference>
<evidence type="ECO:0000259" key="6">
    <source>
        <dbReference type="PROSITE" id="PS50110"/>
    </source>
</evidence>
<dbReference type="Pfam" id="PF00072">
    <property type="entry name" value="Response_reg"/>
    <property type="match status" value="1"/>
</dbReference>
<gene>
    <name evidence="8" type="ORF">ACFO3A_04640</name>
</gene>
<dbReference type="SMART" id="SM00448">
    <property type="entry name" value="REC"/>
    <property type="match status" value="1"/>
</dbReference>